<feature type="region of interest" description="Disordered" evidence="1">
    <location>
        <begin position="46"/>
        <end position="72"/>
    </location>
</feature>
<dbReference type="EMBL" id="LAZR01016324">
    <property type="protein sequence ID" value="KKM05010.1"/>
    <property type="molecule type" value="Genomic_DNA"/>
</dbReference>
<sequence>MSPRRNRHDLPKIPLPLGVCEGCGNLFKAPEGRNPAEETVPKFCRRCHPRRGSKSTRQGDKRQPWQPRRSSK</sequence>
<evidence type="ECO:0000256" key="1">
    <source>
        <dbReference type="SAM" id="MobiDB-lite"/>
    </source>
</evidence>
<accession>A0A0F9H1T4</accession>
<name>A0A0F9H1T4_9ZZZZ</name>
<reference evidence="2" key="1">
    <citation type="journal article" date="2015" name="Nature">
        <title>Complex archaea that bridge the gap between prokaryotes and eukaryotes.</title>
        <authorList>
            <person name="Spang A."/>
            <person name="Saw J.H."/>
            <person name="Jorgensen S.L."/>
            <person name="Zaremba-Niedzwiedzka K."/>
            <person name="Martijn J."/>
            <person name="Lind A.E."/>
            <person name="van Eijk R."/>
            <person name="Schleper C."/>
            <person name="Guy L."/>
            <person name="Ettema T.J."/>
        </authorList>
    </citation>
    <scope>NUCLEOTIDE SEQUENCE</scope>
</reference>
<protein>
    <submittedName>
        <fullName evidence="2">Uncharacterized protein</fullName>
    </submittedName>
</protein>
<organism evidence="2">
    <name type="scientific">marine sediment metagenome</name>
    <dbReference type="NCBI Taxonomy" id="412755"/>
    <lineage>
        <taxon>unclassified sequences</taxon>
        <taxon>metagenomes</taxon>
        <taxon>ecological metagenomes</taxon>
    </lineage>
</organism>
<gene>
    <name evidence="2" type="ORF">LCGC14_1758460</name>
</gene>
<proteinExistence type="predicted"/>
<comment type="caution">
    <text evidence="2">The sequence shown here is derived from an EMBL/GenBank/DDBJ whole genome shotgun (WGS) entry which is preliminary data.</text>
</comment>
<evidence type="ECO:0000313" key="2">
    <source>
        <dbReference type="EMBL" id="KKM05010.1"/>
    </source>
</evidence>
<dbReference type="AlphaFoldDB" id="A0A0F9H1T4"/>